<dbReference type="Gramene" id="OPUNC05G10200.1">
    <property type="protein sequence ID" value="OPUNC05G10200.1"/>
    <property type="gene ID" value="OPUNC05G10200"/>
</dbReference>
<dbReference type="Proteomes" id="UP000026962">
    <property type="component" value="Chromosome 5"/>
</dbReference>
<accession>A0A0E0L128</accession>
<reference evidence="2" key="1">
    <citation type="submission" date="2015-04" db="UniProtKB">
        <authorList>
            <consortium name="EnsemblPlants"/>
        </authorList>
    </citation>
    <scope>IDENTIFICATION</scope>
</reference>
<sequence length="88" mass="9581">MESSVSPRMNQLSLPRNVFRSAPTGSIDPPELKCACDLTAGLHTSHTERNLNHRFLTCGSVNKSTRPVTGMTQYLPRAAPGVDDKTGR</sequence>
<evidence type="ECO:0000256" key="1">
    <source>
        <dbReference type="SAM" id="MobiDB-lite"/>
    </source>
</evidence>
<feature type="region of interest" description="Disordered" evidence="1">
    <location>
        <begin position="69"/>
        <end position="88"/>
    </location>
</feature>
<dbReference type="AlphaFoldDB" id="A0A0E0L128"/>
<keyword evidence="3" id="KW-1185">Reference proteome</keyword>
<organism evidence="2">
    <name type="scientific">Oryza punctata</name>
    <name type="common">Red rice</name>
    <dbReference type="NCBI Taxonomy" id="4537"/>
    <lineage>
        <taxon>Eukaryota</taxon>
        <taxon>Viridiplantae</taxon>
        <taxon>Streptophyta</taxon>
        <taxon>Embryophyta</taxon>
        <taxon>Tracheophyta</taxon>
        <taxon>Spermatophyta</taxon>
        <taxon>Magnoliopsida</taxon>
        <taxon>Liliopsida</taxon>
        <taxon>Poales</taxon>
        <taxon>Poaceae</taxon>
        <taxon>BOP clade</taxon>
        <taxon>Oryzoideae</taxon>
        <taxon>Oryzeae</taxon>
        <taxon>Oryzinae</taxon>
        <taxon>Oryza</taxon>
    </lineage>
</organism>
<protein>
    <submittedName>
        <fullName evidence="2">Uncharacterized protein</fullName>
    </submittedName>
</protein>
<dbReference type="EnsemblPlants" id="OPUNC05G10200.1">
    <property type="protein sequence ID" value="OPUNC05G10200.1"/>
    <property type="gene ID" value="OPUNC05G10200"/>
</dbReference>
<proteinExistence type="predicted"/>
<evidence type="ECO:0000313" key="2">
    <source>
        <dbReference type="EnsemblPlants" id="OPUNC05G10200.1"/>
    </source>
</evidence>
<reference evidence="2" key="2">
    <citation type="submission" date="2018-05" db="EMBL/GenBank/DDBJ databases">
        <title>OpunRS2 (Oryza punctata Reference Sequence Version 2).</title>
        <authorList>
            <person name="Zhang J."/>
            <person name="Kudrna D."/>
            <person name="Lee S."/>
            <person name="Talag J."/>
            <person name="Welchert J."/>
            <person name="Wing R.A."/>
        </authorList>
    </citation>
    <scope>NUCLEOTIDE SEQUENCE [LARGE SCALE GENOMIC DNA]</scope>
</reference>
<name>A0A0E0L128_ORYPU</name>
<dbReference type="HOGENOM" id="CLU_2472934_0_0_1"/>
<evidence type="ECO:0000313" key="3">
    <source>
        <dbReference type="Proteomes" id="UP000026962"/>
    </source>
</evidence>